<feature type="transmembrane region" description="Helical" evidence="1">
    <location>
        <begin position="362"/>
        <end position="382"/>
    </location>
</feature>
<dbReference type="Pfam" id="PF21904">
    <property type="entry name" value="CAND6-7_N"/>
    <property type="match status" value="1"/>
</dbReference>
<feature type="chain" id="PRO_5017480011" description="CAND6/7 N-terminal domain-containing protein" evidence="2">
    <location>
        <begin position="22"/>
        <end position="413"/>
    </location>
</feature>
<evidence type="ECO:0000256" key="1">
    <source>
        <dbReference type="SAM" id="Phobius"/>
    </source>
</evidence>
<dbReference type="PANTHER" id="PTHR21229">
    <property type="entry name" value="LUNG SEVEN TRANSMEMBRANE RECEPTOR"/>
    <property type="match status" value="1"/>
</dbReference>
<gene>
    <name evidence="4" type="ORF">BRARA_C00081</name>
</gene>
<feature type="signal peptide" evidence="2">
    <location>
        <begin position="1"/>
        <end position="21"/>
    </location>
</feature>
<keyword evidence="2" id="KW-0732">Signal</keyword>
<feature type="transmembrane region" description="Helical" evidence="1">
    <location>
        <begin position="178"/>
        <end position="195"/>
    </location>
</feature>
<reference evidence="4 5" key="1">
    <citation type="submission" date="2018-06" db="EMBL/GenBank/DDBJ databases">
        <title>WGS assembly of Brassica rapa FPsc.</title>
        <authorList>
            <person name="Bowman J."/>
            <person name="Kohchi T."/>
            <person name="Yamato K."/>
            <person name="Jenkins J."/>
            <person name="Shu S."/>
            <person name="Ishizaki K."/>
            <person name="Yamaoka S."/>
            <person name="Nishihama R."/>
            <person name="Nakamura Y."/>
            <person name="Berger F."/>
            <person name="Adam C."/>
            <person name="Aki S."/>
            <person name="Althoff F."/>
            <person name="Araki T."/>
            <person name="Arteaga-Vazquez M."/>
            <person name="Balasubrmanian S."/>
            <person name="Bauer D."/>
            <person name="Boehm C."/>
            <person name="Briginshaw L."/>
            <person name="Caballero-Perez J."/>
            <person name="Catarino B."/>
            <person name="Chen F."/>
            <person name="Chiyoda S."/>
            <person name="Chovatia M."/>
            <person name="Davies K."/>
            <person name="Delmans M."/>
            <person name="Demura T."/>
            <person name="Dierschke T."/>
            <person name="Dolan L."/>
            <person name="Dorantes-Acosta A."/>
            <person name="Eklund D."/>
            <person name="Florent S."/>
            <person name="Flores-Sandoval E."/>
            <person name="Fujiyama A."/>
            <person name="Fukuzawa H."/>
            <person name="Galik B."/>
            <person name="Grimanelli D."/>
            <person name="Grimwood J."/>
            <person name="Grossniklaus U."/>
            <person name="Hamada T."/>
            <person name="Haseloff J."/>
            <person name="Hetherington A."/>
            <person name="Higo A."/>
            <person name="Hirakawa Y."/>
            <person name="Hundley H."/>
            <person name="Ikeda Y."/>
            <person name="Inoue K."/>
            <person name="Inoue S."/>
            <person name="Ishida S."/>
            <person name="Jia Q."/>
            <person name="Kakita M."/>
            <person name="Kanazawa T."/>
            <person name="Kawai Y."/>
            <person name="Kawashima T."/>
            <person name="Kennedy M."/>
            <person name="Kinose K."/>
            <person name="Kinoshita T."/>
            <person name="Kohara Y."/>
            <person name="Koide E."/>
            <person name="Komatsu K."/>
            <person name="Kopischke S."/>
            <person name="Kubo M."/>
            <person name="Kyozuka J."/>
            <person name="Lagercrantz U."/>
            <person name="Lin S."/>
            <person name="Lindquist E."/>
            <person name="Lipzen A."/>
            <person name="Lu C."/>
            <person name="Luna E."/>
            <person name="Martienssen R."/>
            <person name="Minamino N."/>
            <person name="Mizutani M."/>
            <person name="Mizutani M."/>
            <person name="Mochizuki N."/>
            <person name="Monte I."/>
            <person name="Mosher R."/>
            <person name="Nagasaki H."/>
            <person name="Nakagami H."/>
            <person name="Naramoto S."/>
            <person name="Nishitani K."/>
            <person name="Ohtani M."/>
            <person name="Okamoto T."/>
            <person name="Okumura M."/>
            <person name="Phillips J."/>
            <person name="Pollak B."/>
            <person name="Reinders A."/>
            <person name="Roevekamp M."/>
            <person name="Sano R."/>
            <person name="Sawa S."/>
            <person name="Schmid M."/>
            <person name="Shirakawa M."/>
            <person name="Solano R."/>
            <person name="Spunde A."/>
            <person name="Suetsugu N."/>
            <person name="Sugano S."/>
            <person name="Sugiyama A."/>
            <person name="Sun R."/>
            <person name="Suzuki Y."/>
            <person name="Takenaka M."/>
            <person name="Takezawa D."/>
            <person name="Tomogane H."/>
            <person name="Tsuzuki M."/>
            <person name="Ueda T."/>
            <person name="Umeda M."/>
            <person name="Ward J."/>
            <person name="Watanabe Y."/>
            <person name="Yazaki K."/>
            <person name="Yokoyama R."/>
            <person name="Yoshitake Y."/>
            <person name="Yotsui I."/>
            <person name="Zachgo S."/>
            <person name="Schmutz J."/>
        </authorList>
    </citation>
    <scope>NUCLEOTIDE SEQUENCE [LARGE SCALE GENOMIC DNA]</scope>
    <source>
        <strain evidence="5">cv. B-3</strain>
    </source>
</reference>
<dbReference type="InterPro" id="IPR054103">
    <property type="entry name" value="CAND6-7_N"/>
</dbReference>
<accession>A0A397ZWR8</accession>
<feature type="transmembrane region" description="Helical" evidence="1">
    <location>
        <begin position="253"/>
        <end position="272"/>
    </location>
</feature>
<evidence type="ECO:0000313" key="4">
    <source>
        <dbReference type="EMBL" id="RID67880.1"/>
    </source>
</evidence>
<feature type="transmembrane region" description="Helical" evidence="1">
    <location>
        <begin position="330"/>
        <end position="350"/>
    </location>
</feature>
<dbReference type="InterPro" id="IPR009637">
    <property type="entry name" value="GPR107/GPR108-like"/>
</dbReference>
<evidence type="ECO:0000259" key="3">
    <source>
        <dbReference type="Pfam" id="PF21904"/>
    </source>
</evidence>
<protein>
    <recommendedName>
        <fullName evidence="3">CAND6/7 N-terminal domain-containing protein</fullName>
    </recommendedName>
</protein>
<organism evidence="4 5">
    <name type="scientific">Brassica campestris</name>
    <name type="common">Field mustard</name>
    <dbReference type="NCBI Taxonomy" id="3711"/>
    <lineage>
        <taxon>Eukaryota</taxon>
        <taxon>Viridiplantae</taxon>
        <taxon>Streptophyta</taxon>
        <taxon>Embryophyta</taxon>
        <taxon>Tracheophyta</taxon>
        <taxon>Spermatophyta</taxon>
        <taxon>Magnoliopsida</taxon>
        <taxon>eudicotyledons</taxon>
        <taxon>Gunneridae</taxon>
        <taxon>Pentapetalae</taxon>
        <taxon>rosids</taxon>
        <taxon>malvids</taxon>
        <taxon>Brassicales</taxon>
        <taxon>Brassicaceae</taxon>
        <taxon>Brassiceae</taxon>
        <taxon>Brassica</taxon>
    </lineage>
</organism>
<dbReference type="PANTHER" id="PTHR21229:SF72">
    <property type="entry name" value="(RAPE) HYPOTHETICAL PROTEIN"/>
    <property type="match status" value="1"/>
</dbReference>
<feature type="transmembrane region" description="Helical" evidence="1">
    <location>
        <begin position="215"/>
        <end position="241"/>
    </location>
</feature>
<keyword evidence="1" id="KW-0472">Membrane</keyword>
<evidence type="ECO:0000256" key="2">
    <source>
        <dbReference type="SAM" id="SignalP"/>
    </source>
</evidence>
<feature type="domain" description="CAND6/7 N-terminal" evidence="3">
    <location>
        <begin position="24"/>
        <end position="133"/>
    </location>
</feature>
<dbReference type="Proteomes" id="UP000264353">
    <property type="component" value="Chromosome A3"/>
</dbReference>
<feature type="transmembrane region" description="Helical" evidence="1">
    <location>
        <begin position="150"/>
        <end position="171"/>
    </location>
</feature>
<evidence type="ECO:0000313" key="5">
    <source>
        <dbReference type="Proteomes" id="UP000264353"/>
    </source>
</evidence>
<name>A0A397ZWR8_BRACM</name>
<dbReference type="AlphaFoldDB" id="A0A397ZWR8"/>
<sequence>MTRSPFFAAVISLLLATLAVAEIKSITISDDSRPLILLQTFGFTQTGHVTISVLYSSSQDSSRTGFYLVEQESVLLVDIELQQNSSFCVLDSHYVHHFDQSYQVTSPGYYSLFFANCAPGTKVSMKFKTEMYNLDPNGSKDYLPAGSTQLPGLLFVFSLCYLTFFGLWVYLCYNKKQMIHILVAALLIMKSLSLICGAEVKHYVKTTGTPHGWNIPFYVFQFLGNVLLFMVIVLVGTGWSFLKPKIRGKEKTLLAMVIPFEVISTIASVVIGESGPYVQNRLTWTYIFLFAEVSCWVAMRLVIVWWMCSLRKTSRKTVKNLGTSPFFGKFYNLVFVYLLFTRVAIGVFMLNETADYKYQWESNVAGEIASLAFYALMCYYMFRPIERNGFSDVEDEKEEEELLQIFDLEEDQV</sequence>
<keyword evidence="1" id="KW-1133">Transmembrane helix</keyword>
<dbReference type="GO" id="GO:0016020">
    <property type="term" value="C:membrane"/>
    <property type="evidence" value="ECO:0007669"/>
    <property type="project" value="InterPro"/>
</dbReference>
<keyword evidence="1" id="KW-0812">Transmembrane</keyword>
<proteinExistence type="predicted"/>
<dbReference type="EMBL" id="CM010630">
    <property type="protein sequence ID" value="RID67880.1"/>
    <property type="molecule type" value="Genomic_DNA"/>
</dbReference>
<feature type="transmembrane region" description="Helical" evidence="1">
    <location>
        <begin position="284"/>
        <end position="309"/>
    </location>
</feature>